<accession>A0ABR3WKI7</accession>
<keyword evidence="3" id="KW-1185">Reference proteome</keyword>
<dbReference type="PANTHER" id="PTHR24148:SF82">
    <property type="entry name" value="HETEROKARYON INCOMPATIBILITY DOMAIN-CONTAINING PROTEIN"/>
    <property type="match status" value="1"/>
</dbReference>
<dbReference type="EMBL" id="JAWRVE010000072">
    <property type="protein sequence ID" value="KAL1863997.1"/>
    <property type="molecule type" value="Genomic_DNA"/>
</dbReference>
<dbReference type="InterPro" id="IPR052895">
    <property type="entry name" value="HetReg/Transcr_Mod"/>
</dbReference>
<protein>
    <recommendedName>
        <fullName evidence="1">Heterokaryon incompatibility domain-containing protein</fullName>
    </recommendedName>
</protein>
<dbReference type="PANTHER" id="PTHR24148">
    <property type="entry name" value="ANKYRIN REPEAT DOMAIN-CONTAINING PROTEIN 39 HOMOLOG-RELATED"/>
    <property type="match status" value="1"/>
</dbReference>
<dbReference type="Pfam" id="PF06985">
    <property type="entry name" value="HET"/>
    <property type="match status" value="1"/>
</dbReference>
<evidence type="ECO:0000313" key="2">
    <source>
        <dbReference type="EMBL" id="KAL1863997.1"/>
    </source>
</evidence>
<proteinExistence type="predicted"/>
<reference evidence="2 3" key="1">
    <citation type="journal article" date="2024" name="IMA Fungus">
        <title>IMA Genome - F19 : A genome assembly and annotation guide to empower mycologists, including annotated draft genome sequences of Ceratocystis pirilliformis, Diaporthe australafricana, Fusarium ophioides, Paecilomyces lecythidis, and Sporothrix stenoceras.</title>
        <authorList>
            <person name="Aylward J."/>
            <person name="Wilson A.M."/>
            <person name="Visagie C.M."/>
            <person name="Spraker J."/>
            <person name="Barnes I."/>
            <person name="Buitendag C."/>
            <person name="Ceriani C."/>
            <person name="Del Mar Angel L."/>
            <person name="du Plessis D."/>
            <person name="Fuchs T."/>
            <person name="Gasser K."/>
            <person name="Kramer D."/>
            <person name="Li W."/>
            <person name="Munsamy K."/>
            <person name="Piso A."/>
            <person name="Price J.L."/>
            <person name="Sonnekus B."/>
            <person name="Thomas C."/>
            <person name="van der Nest A."/>
            <person name="van Dijk A."/>
            <person name="van Heerden A."/>
            <person name="van Vuuren N."/>
            <person name="Yilmaz N."/>
            <person name="Duong T.A."/>
            <person name="van der Merwe N.A."/>
            <person name="Wingfield M.J."/>
            <person name="Wingfield B.D."/>
        </authorList>
    </citation>
    <scope>NUCLEOTIDE SEQUENCE [LARGE SCALE GENOMIC DNA]</scope>
    <source>
        <strain evidence="2 3">CMW 18300</strain>
    </source>
</reference>
<sequence>MSTDLNISYPGRYLEHEDSFRLLELLPGQQDSPLAVRLLTSNLHECPPYEALSYAWGDLNETEALRVFAHDPEAGSSNSNLSLPLSVTCSCARALRRLRFADAPRILWVDSICIDQSRVIERNHQLYLMARIYSGAARVVVYLGESDDDASSDTVIDWLRDLHEPSGDAGSAKSVPPYDVIMAFLGRRWFTRTWVLQEIRLSKAATVVCGDREVDWEAFLELRHWFNQRRWKTQPPFAVDALVFQKDSGEGWFTTPSYAERLLRMLQNTRELNATDPRDKLFALLPLLEWEDQQHDDIDPARQVRSTKHTQFTIPKPDYNQTTAETFTKLARSLLEVGLNVLYDVETPTKIPDLPSWAPDWSIVSISRFHGIKSHKRLENALPKHDARDVTRKWTFSDFTTSGGIQSTQLHIRAAAAETIVKIGELCDVNNGFFPMKQWESLCDPVHLEKCSVTQEMNLQMQRVEQLPEFVKTLFCAAMTAYADVMEMAVEQIREMDENGPEGLDTGVRSIATGDKHSADLTSLKEEVKKPKAERMAMKDIFKTMGPSYQIQAEHMFHTCHGRRFFVTDAGNLGLAPKASVVGDRIMEIEGVNSPFVVKLVGTSNDGSQIVRLVGSCHTRKIAVMPGQGSPRHPSKVLSDYVEVVVR</sequence>
<dbReference type="InterPro" id="IPR010730">
    <property type="entry name" value="HET"/>
</dbReference>
<name>A0ABR3WKI7_9PEZI</name>
<gene>
    <name evidence="2" type="ORF">Daus18300_007962</name>
</gene>
<dbReference type="Proteomes" id="UP001583177">
    <property type="component" value="Unassembled WGS sequence"/>
</dbReference>
<comment type="caution">
    <text evidence="2">The sequence shown here is derived from an EMBL/GenBank/DDBJ whole genome shotgun (WGS) entry which is preliminary data.</text>
</comment>
<feature type="domain" description="Heterokaryon incompatibility" evidence="1">
    <location>
        <begin position="49"/>
        <end position="198"/>
    </location>
</feature>
<evidence type="ECO:0000313" key="3">
    <source>
        <dbReference type="Proteomes" id="UP001583177"/>
    </source>
</evidence>
<organism evidence="2 3">
    <name type="scientific">Diaporthe australafricana</name>
    <dbReference type="NCBI Taxonomy" id="127596"/>
    <lineage>
        <taxon>Eukaryota</taxon>
        <taxon>Fungi</taxon>
        <taxon>Dikarya</taxon>
        <taxon>Ascomycota</taxon>
        <taxon>Pezizomycotina</taxon>
        <taxon>Sordariomycetes</taxon>
        <taxon>Sordariomycetidae</taxon>
        <taxon>Diaporthales</taxon>
        <taxon>Diaporthaceae</taxon>
        <taxon>Diaporthe</taxon>
    </lineage>
</organism>
<evidence type="ECO:0000259" key="1">
    <source>
        <dbReference type="Pfam" id="PF06985"/>
    </source>
</evidence>